<evidence type="ECO:0000313" key="4">
    <source>
        <dbReference type="Proteomes" id="UP001642260"/>
    </source>
</evidence>
<keyword evidence="4" id="KW-1185">Reference proteome</keyword>
<dbReference type="PANTHER" id="PTHR12902">
    <property type="entry name" value="WASP-1"/>
    <property type="match status" value="1"/>
</dbReference>
<dbReference type="EMBL" id="CAKOAT010076266">
    <property type="protein sequence ID" value="CAH8313061.1"/>
    <property type="molecule type" value="Genomic_DNA"/>
</dbReference>
<accession>A0ABC8J4A5</accession>
<keyword evidence="2" id="KW-0963">Cytoplasm</keyword>
<evidence type="ECO:0000256" key="2">
    <source>
        <dbReference type="RuleBase" id="RU367034"/>
    </source>
</evidence>
<organism evidence="3 4">
    <name type="scientific">Eruca vesicaria subsp. sativa</name>
    <name type="common">Garden rocket</name>
    <name type="synonym">Eruca sativa</name>
    <dbReference type="NCBI Taxonomy" id="29727"/>
    <lineage>
        <taxon>Eukaryota</taxon>
        <taxon>Viridiplantae</taxon>
        <taxon>Streptophyta</taxon>
        <taxon>Embryophyta</taxon>
        <taxon>Tracheophyta</taxon>
        <taxon>Spermatophyta</taxon>
        <taxon>Magnoliopsida</taxon>
        <taxon>eudicotyledons</taxon>
        <taxon>Gunneridae</taxon>
        <taxon>Pentapetalae</taxon>
        <taxon>rosids</taxon>
        <taxon>malvids</taxon>
        <taxon>Brassicales</taxon>
        <taxon>Brassicaceae</taxon>
        <taxon>Brassiceae</taxon>
        <taxon>Eruca</taxon>
    </lineage>
</organism>
<comment type="subcellular location">
    <subcellularLocation>
        <location evidence="2">Cytoplasm</location>
        <location evidence="2">Cytoskeleton</location>
    </subcellularLocation>
</comment>
<comment type="function">
    <text evidence="2">Involved in regulation of actin and microtubule organization. Part of a WAVE complex that activates the Arp2/3 complex.</text>
</comment>
<dbReference type="InterPro" id="IPR028288">
    <property type="entry name" value="SCAR/WAVE_fam"/>
</dbReference>
<proteinExistence type="inferred from homology"/>
<dbReference type="AlphaFoldDB" id="A0ABC8J4A5"/>
<evidence type="ECO:0000313" key="3">
    <source>
        <dbReference type="EMBL" id="CAH8313061.1"/>
    </source>
</evidence>
<evidence type="ECO:0000256" key="1">
    <source>
        <dbReference type="ARBA" id="ARBA00006993"/>
    </source>
</evidence>
<dbReference type="GO" id="GO:0030036">
    <property type="term" value="P:actin cytoskeleton organization"/>
    <property type="evidence" value="ECO:0007669"/>
    <property type="project" value="UniProtKB-UniRule"/>
</dbReference>
<comment type="similarity">
    <text evidence="1 2">Belongs to the SCAR/WAVE family.</text>
</comment>
<dbReference type="Proteomes" id="UP001642260">
    <property type="component" value="Unassembled WGS sequence"/>
</dbReference>
<keyword evidence="2" id="KW-0206">Cytoskeleton</keyword>
<protein>
    <recommendedName>
        <fullName evidence="2">Protein SCAR</fullName>
    </recommendedName>
    <alternativeName>
        <fullName evidence="2">Protein WAVE</fullName>
    </alternativeName>
</protein>
<reference evidence="3 4" key="1">
    <citation type="submission" date="2022-03" db="EMBL/GenBank/DDBJ databases">
        <authorList>
            <person name="Macdonald S."/>
            <person name="Ahmed S."/>
            <person name="Newling K."/>
        </authorList>
    </citation>
    <scope>NUCLEOTIDE SEQUENCE [LARGE SCALE GENOMIC DNA]</scope>
</reference>
<dbReference type="Gene3D" id="6.10.280.150">
    <property type="match status" value="1"/>
</dbReference>
<keyword evidence="2" id="KW-0009">Actin-binding</keyword>
<dbReference type="PANTHER" id="PTHR12902:SF32">
    <property type="entry name" value="PROTEIN SCAR4"/>
    <property type="match status" value="1"/>
</dbReference>
<comment type="caution">
    <text evidence="3">The sequence shown here is derived from an EMBL/GenBank/DDBJ whole genome shotgun (WGS) entry which is preliminary data.</text>
</comment>
<name>A0ABC8J4A5_ERUVS</name>
<sequence>MTLMRYQIRNEYGLANKELYRSTDKEDAEALLEGLSMAGHVGLLRQLGDLAEFASEVFHNLHEELMTTSARGKGLAVRLQQLEVEVPKSIEIPILSQTDHSTFFYDPGLEWHSNLQTKENLISPSKLPHCIMDSYEECRGPPQLYLLDKFDADGSGSCLKRYSDPSLLKTVTASSSVLATSKLSNDERPRKTKNKVLHTSNEETLGYSQTSHSKLHQLFLVEHVENGHNDPEFHVKLKRRHLNGPQINSSSGAGYMEKFLKNALPYCERVHESLDQSSSPMETEVTACHVQEDLSTTPSLVYPSNGDTIKEKEMESIADDESCGIPYVEGGAMV</sequence>
<dbReference type="GO" id="GO:0003779">
    <property type="term" value="F:actin binding"/>
    <property type="evidence" value="ECO:0007669"/>
    <property type="project" value="UniProtKB-UniRule"/>
</dbReference>
<dbReference type="Gene3D" id="1.20.5.340">
    <property type="match status" value="1"/>
</dbReference>
<gene>
    <name evidence="3" type="ORF">ERUC_LOCUS6485</name>
</gene>
<dbReference type="GO" id="GO:0005856">
    <property type="term" value="C:cytoskeleton"/>
    <property type="evidence" value="ECO:0007669"/>
    <property type="project" value="UniProtKB-SubCell"/>
</dbReference>